<sequence>MNIKFSSEKVGRVAIAGHVGCGHCHSLNNQVQDDSPGLSVVLSLFQKATGTDLTIADFRFEGDKIIAVLENGGEGYGSVKRIYTQQEKAIIKRMIGKKAINTHTVVLEEFGRIYGQGVMETPVAVQTAIANAALNSFSRNYPEKFISTVEDLEGNFGSIVGTILDINGIPTSVLGTVNCTEGGIGPNEDLEGNSPNHSKKEIIEALGMDKLPTLIIEAMIYSGFSKGLTETTFFVRGDAEDDNPYAVEAVVEAAKELGITCKFHEGAAKRVKGALKANTEKVATKIIELGEKLKVADLSRDKVQIISELANVVSQDCGGISFMSNTLHEEIGGAGMIKRTGAVINIVVTEEYEAENPIPYLTEELLEDYVKLTVGSVEKLADKAEVATNHIVNAN</sequence>
<comment type="caution">
    <text evidence="1">The sequence shown here is derived from an EMBL/GenBank/DDBJ whole genome shotgun (WGS) entry which is preliminary data.</text>
</comment>
<dbReference type="RefSeq" id="WP_281834888.1">
    <property type="nucleotide sequence ID" value="NZ_BSDY01000006.1"/>
</dbReference>
<evidence type="ECO:0000313" key="1">
    <source>
        <dbReference type="EMBL" id="GLI56022.1"/>
    </source>
</evidence>
<evidence type="ECO:0000313" key="2">
    <source>
        <dbReference type="Proteomes" id="UP001144471"/>
    </source>
</evidence>
<accession>A0A9W6GM02</accession>
<proteinExistence type="predicted"/>
<gene>
    <name evidence="1" type="ORF">PM10SUCC1_15360</name>
</gene>
<keyword evidence="2" id="KW-1185">Reference proteome</keyword>
<dbReference type="Proteomes" id="UP001144471">
    <property type="component" value="Unassembled WGS sequence"/>
</dbReference>
<organism evidence="1 2">
    <name type="scientific">Propionigenium maris DSM 9537</name>
    <dbReference type="NCBI Taxonomy" id="1123000"/>
    <lineage>
        <taxon>Bacteria</taxon>
        <taxon>Fusobacteriati</taxon>
        <taxon>Fusobacteriota</taxon>
        <taxon>Fusobacteriia</taxon>
        <taxon>Fusobacteriales</taxon>
        <taxon>Fusobacteriaceae</taxon>
        <taxon>Propionigenium</taxon>
    </lineage>
</organism>
<reference evidence="1" key="1">
    <citation type="submission" date="2022-12" db="EMBL/GenBank/DDBJ databases">
        <title>Reference genome sequencing for broad-spectrum identification of bacterial and archaeal isolates by mass spectrometry.</title>
        <authorList>
            <person name="Sekiguchi Y."/>
            <person name="Tourlousse D.M."/>
        </authorList>
    </citation>
    <scope>NUCLEOTIDE SEQUENCE</scope>
    <source>
        <strain evidence="1">10succ1</strain>
    </source>
</reference>
<dbReference type="EMBL" id="BSDY01000006">
    <property type="protein sequence ID" value="GLI56022.1"/>
    <property type="molecule type" value="Genomic_DNA"/>
</dbReference>
<dbReference type="AlphaFoldDB" id="A0A9W6GM02"/>
<name>A0A9W6GM02_9FUSO</name>
<protein>
    <submittedName>
        <fullName evidence="1">Uncharacterized protein</fullName>
    </submittedName>
</protein>